<keyword evidence="11" id="KW-1185">Reference proteome</keyword>
<feature type="transmembrane region" description="Helical" evidence="7">
    <location>
        <begin position="112"/>
        <end position="134"/>
    </location>
</feature>
<protein>
    <submittedName>
        <fullName evidence="10">Mechanosensitive ion channel family protein</fullName>
    </submittedName>
</protein>
<feature type="domain" description="Mechanosensitive ion channel transmembrane helices 2/3" evidence="9">
    <location>
        <begin position="87"/>
        <end position="127"/>
    </location>
</feature>
<feature type="transmembrane region" description="Helical" evidence="7">
    <location>
        <begin position="87"/>
        <end position="106"/>
    </location>
</feature>
<reference evidence="10" key="1">
    <citation type="submission" date="2022-07" db="EMBL/GenBank/DDBJ databases">
        <authorList>
            <person name="Jung M.-Y."/>
            <person name="Lee M."/>
        </authorList>
    </citation>
    <scope>NUCLEOTIDE SEQUENCE</scope>
    <source>
        <strain evidence="10">S8</strain>
    </source>
</reference>
<keyword evidence="3" id="KW-1003">Cell membrane</keyword>
<comment type="similarity">
    <text evidence="2">Belongs to the MscS (TC 1.A.23) family.</text>
</comment>
<dbReference type="SUPFAM" id="SSF82689">
    <property type="entry name" value="Mechanosensitive channel protein MscS (YggB), C-terminal domain"/>
    <property type="match status" value="1"/>
</dbReference>
<dbReference type="Gene3D" id="3.30.70.100">
    <property type="match status" value="1"/>
</dbReference>
<evidence type="ECO:0000259" key="9">
    <source>
        <dbReference type="Pfam" id="PF21088"/>
    </source>
</evidence>
<keyword evidence="5 7" id="KW-1133">Transmembrane helix</keyword>
<dbReference type="InterPro" id="IPR006685">
    <property type="entry name" value="MscS_channel_2nd"/>
</dbReference>
<evidence type="ECO:0000256" key="6">
    <source>
        <dbReference type="ARBA" id="ARBA00023136"/>
    </source>
</evidence>
<organism evidence="10 11">
    <name type="scientific">Granulicatella seriolae</name>
    <dbReference type="NCBI Taxonomy" id="2967226"/>
    <lineage>
        <taxon>Bacteria</taxon>
        <taxon>Bacillati</taxon>
        <taxon>Bacillota</taxon>
        <taxon>Bacilli</taxon>
        <taxon>Lactobacillales</taxon>
        <taxon>Carnobacteriaceae</taxon>
        <taxon>Granulicatella</taxon>
    </lineage>
</organism>
<dbReference type="InterPro" id="IPR045276">
    <property type="entry name" value="YbiO_bact"/>
</dbReference>
<accession>A0ABT1WPN7</accession>
<dbReference type="Gene3D" id="2.30.30.60">
    <property type="match status" value="1"/>
</dbReference>
<comment type="subcellular location">
    <subcellularLocation>
        <location evidence="1">Cell membrane</location>
        <topology evidence="1">Multi-pass membrane protein</topology>
    </subcellularLocation>
</comment>
<dbReference type="Proteomes" id="UP001059480">
    <property type="component" value="Unassembled WGS sequence"/>
</dbReference>
<dbReference type="Pfam" id="PF21088">
    <property type="entry name" value="MS_channel_1st"/>
    <property type="match status" value="1"/>
</dbReference>
<dbReference type="SUPFAM" id="SSF50182">
    <property type="entry name" value="Sm-like ribonucleoproteins"/>
    <property type="match status" value="1"/>
</dbReference>
<keyword evidence="6 7" id="KW-0472">Membrane</keyword>
<gene>
    <name evidence="10" type="ORF">NPA36_05750</name>
</gene>
<dbReference type="PANTHER" id="PTHR30460">
    <property type="entry name" value="MODERATE CONDUCTANCE MECHANOSENSITIVE CHANNEL YBIO"/>
    <property type="match status" value="1"/>
</dbReference>
<evidence type="ECO:0000313" key="11">
    <source>
        <dbReference type="Proteomes" id="UP001059480"/>
    </source>
</evidence>
<evidence type="ECO:0000313" key="10">
    <source>
        <dbReference type="EMBL" id="MCQ9210050.1"/>
    </source>
</evidence>
<dbReference type="Pfam" id="PF00924">
    <property type="entry name" value="MS_channel_2nd"/>
    <property type="match status" value="1"/>
</dbReference>
<evidence type="ECO:0000256" key="5">
    <source>
        <dbReference type="ARBA" id="ARBA00022989"/>
    </source>
</evidence>
<feature type="domain" description="Mechanosensitive ion channel MscS" evidence="8">
    <location>
        <begin position="130"/>
        <end position="193"/>
    </location>
</feature>
<evidence type="ECO:0000256" key="3">
    <source>
        <dbReference type="ARBA" id="ARBA00022475"/>
    </source>
</evidence>
<dbReference type="InterPro" id="IPR023408">
    <property type="entry name" value="MscS_beta-dom_sf"/>
</dbReference>
<sequence length="296" mass="32947">MNLLLLETNPVEKNLNFIERYWNSLDLSAIANELISKAISLFLLLIVFYIVKKIILFTFNKAFLSSFSWANQSEARKKTLSRLLESVINYCLYFLLFYWILAILGIPISSLLAGAGITGIAIGLGAQGFLSDLVNGFFILFERQFDVGDSVSVASVNGTVSSIGIRTTEIRGFDGTVYYIPNRKIEVVSNLSRGNMRALIDIPLFSDTDLTRVSAIIEEVNEAAVVNYPDIVSGPNILGPQTNQNGQFVFRITIFTKNGQQYRIYNQFYQLYQEALVQAGISLPTTNLSAVPVPKP</sequence>
<evidence type="ECO:0000259" key="8">
    <source>
        <dbReference type="Pfam" id="PF00924"/>
    </source>
</evidence>
<comment type="caution">
    <text evidence="10">The sequence shown here is derived from an EMBL/GenBank/DDBJ whole genome shotgun (WGS) entry which is preliminary data.</text>
</comment>
<evidence type="ECO:0000256" key="1">
    <source>
        <dbReference type="ARBA" id="ARBA00004651"/>
    </source>
</evidence>
<dbReference type="EMBL" id="JANHNZ010000004">
    <property type="protein sequence ID" value="MCQ9210050.1"/>
    <property type="molecule type" value="Genomic_DNA"/>
</dbReference>
<reference evidence="10" key="2">
    <citation type="journal article" date="2023" name="Curr. Microbiol.">
        <title>Granulicatella seriolae sp. nov., a Novel Facultative Anaerobe Isolated from Yellowtail Marine Fish.</title>
        <authorList>
            <person name="Lee M."/>
            <person name="Choi Y.J."/>
            <person name="Farooq A."/>
            <person name="Jeong J.B."/>
            <person name="Jung M.Y."/>
        </authorList>
    </citation>
    <scope>NUCLEOTIDE SEQUENCE</scope>
    <source>
        <strain evidence="10">S8</strain>
    </source>
</reference>
<dbReference type="InterPro" id="IPR011066">
    <property type="entry name" value="MscS_channel_C_sf"/>
</dbReference>
<reference evidence="10" key="3">
    <citation type="journal article" date="2023" name="Microbiol. Resour. Announc.">
        <title>Draft Genome Sequence of Granulicatella sp. Strain S8, Isolated from a Marine Fish, Seriola quinqueradiata.</title>
        <authorList>
            <person name="Lee M."/>
            <person name="Farooq A."/>
            <person name="Jeong J.B."/>
            <person name="Jung M.Y."/>
        </authorList>
    </citation>
    <scope>NUCLEOTIDE SEQUENCE</scope>
    <source>
        <strain evidence="10">S8</strain>
    </source>
</reference>
<dbReference type="InterPro" id="IPR010920">
    <property type="entry name" value="LSM_dom_sf"/>
</dbReference>
<keyword evidence="4 7" id="KW-0812">Transmembrane</keyword>
<dbReference type="InterPro" id="IPR011014">
    <property type="entry name" value="MscS_channel_TM-2"/>
</dbReference>
<proteinExistence type="inferred from homology"/>
<dbReference type="PANTHER" id="PTHR30460:SF0">
    <property type="entry name" value="MODERATE CONDUCTANCE MECHANOSENSITIVE CHANNEL YBIO"/>
    <property type="match status" value="1"/>
</dbReference>
<feature type="transmembrane region" description="Helical" evidence="7">
    <location>
        <begin position="34"/>
        <end position="51"/>
    </location>
</feature>
<dbReference type="SUPFAM" id="SSF82861">
    <property type="entry name" value="Mechanosensitive channel protein MscS (YggB), transmembrane region"/>
    <property type="match status" value="1"/>
</dbReference>
<evidence type="ECO:0000256" key="4">
    <source>
        <dbReference type="ARBA" id="ARBA00022692"/>
    </source>
</evidence>
<dbReference type="InterPro" id="IPR049142">
    <property type="entry name" value="MS_channel_1st"/>
</dbReference>
<name>A0ABT1WPN7_9LACT</name>
<dbReference type="Gene3D" id="1.10.287.1260">
    <property type="match status" value="1"/>
</dbReference>
<evidence type="ECO:0000256" key="2">
    <source>
        <dbReference type="ARBA" id="ARBA00008017"/>
    </source>
</evidence>
<evidence type="ECO:0000256" key="7">
    <source>
        <dbReference type="SAM" id="Phobius"/>
    </source>
</evidence>